<sequence>MCISFSKRAIHIDIVAFSSVDNDYAFVLKNIWVLGVSLYLCYLAYIFHQDVMEEFTRLVVVLNISTCIRNHLQSQITTGMATLYTDGENSSAKYKKNFNNQKDKDRG</sequence>
<dbReference type="EMBL" id="RCHU02000009">
    <property type="protein sequence ID" value="KAL3580719.1"/>
    <property type="molecule type" value="Genomic_DNA"/>
</dbReference>
<name>A0ACC4BRJ5_POPAL</name>
<dbReference type="Proteomes" id="UP000309997">
    <property type="component" value="Unassembled WGS sequence"/>
</dbReference>
<gene>
    <name evidence="1" type="ORF">D5086_018554</name>
</gene>
<evidence type="ECO:0000313" key="2">
    <source>
        <dbReference type="Proteomes" id="UP000309997"/>
    </source>
</evidence>
<reference evidence="1 2" key="1">
    <citation type="journal article" date="2024" name="Plant Biotechnol. J.">
        <title>Genome and CRISPR/Cas9 system of a widespread forest tree (Populus alba) in the world.</title>
        <authorList>
            <person name="Liu Y.J."/>
            <person name="Jiang P.F."/>
            <person name="Han X.M."/>
            <person name="Li X.Y."/>
            <person name="Wang H.M."/>
            <person name="Wang Y.J."/>
            <person name="Wang X.X."/>
            <person name="Zeng Q.Y."/>
        </authorList>
    </citation>
    <scope>NUCLEOTIDE SEQUENCE [LARGE SCALE GENOMIC DNA]</scope>
    <source>
        <strain evidence="2">cv. PAL-ZL1</strain>
    </source>
</reference>
<accession>A0ACC4BRJ5</accession>
<comment type="caution">
    <text evidence="1">The sequence shown here is derived from an EMBL/GenBank/DDBJ whole genome shotgun (WGS) entry which is preliminary data.</text>
</comment>
<protein>
    <submittedName>
        <fullName evidence="1">Uncharacterized protein</fullName>
    </submittedName>
</protein>
<keyword evidence="2" id="KW-1185">Reference proteome</keyword>
<proteinExistence type="predicted"/>
<evidence type="ECO:0000313" key="1">
    <source>
        <dbReference type="EMBL" id="KAL3580719.1"/>
    </source>
</evidence>
<organism evidence="1 2">
    <name type="scientific">Populus alba</name>
    <name type="common">White poplar</name>
    <dbReference type="NCBI Taxonomy" id="43335"/>
    <lineage>
        <taxon>Eukaryota</taxon>
        <taxon>Viridiplantae</taxon>
        <taxon>Streptophyta</taxon>
        <taxon>Embryophyta</taxon>
        <taxon>Tracheophyta</taxon>
        <taxon>Spermatophyta</taxon>
        <taxon>Magnoliopsida</taxon>
        <taxon>eudicotyledons</taxon>
        <taxon>Gunneridae</taxon>
        <taxon>Pentapetalae</taxon>
        <taxon>rosids</taxon>
        <taxon>fabids</taxon>
        <taxon>Malpighiales</taxon>
        <taxon>Salicaceae</taxon>
        <taxon>Saliceae</taxon>
        <taxon>Populus</taxon>
    </lineage>
</organism>